<dbReference type="PROSITE" id="PS51272">
    <property type="entry name" value="SLH"/>
    <property type="match status" value="3"/>
</dbReference>
<feature type="domain" description="SLH" evidence="3">
    <location>
        <begin position="28"/>
        <end position="86"/>
    </location>
</feature>
<evidence type="ECO:0000256" key="2">
    <source>
        <dbReference type="SAM" id="SignalP"/>
    </source>
</evidence>
<protein>
    <recommendedName>
        <fullName evidence="3">SLH domain-containing protein</fullName>
    </recommendedName>
</protein>
<organism evidence="4 5">
    <name type="scientific">Fictibacillus arsenicus</name>
    <dbReference type="NCBI Taxonomy" id="255247"/>
    <lineage>
        <taxon>Bacteria</taxon>
        <taxon>Bacillati</taxon>
        <taxon>Bacillota</taxon>
        <taxon>Bacilli</taxon>
        <taxon>Bacillales</taxon>
        <taxon>Fictibacillaceae</taxon>
        <taxon>Fictibacillus</taxon>
    </lineage>
</organism>
<gene>
    <name evidence="4" type="ORF">ABE41_017330</name>
</gene>
<keyword evidence="5" id="KW-1185">Reference proteome</keyword>
<feature type="domain" description="SLH" evidence="3">
    <location>
        <begin position="151"/>
        <end position="210"/>
    </location>
</feature>
<proteinExistence type="predicted"/>
<accession>A0A1B1Z8L3</accession>
<dbReference type="InterPro" id="IPR014755">
    <property type="entry name" value="Cu-Rt/internalin_Ig-like"/>
</dbReference>
<dbReference type="RefSeq" id="WP_066293075.1">
    <property type="nucleotide sequence ID" value="NZ_CP016761.1"/>
</dbReference>
<dbReference type="AlphaFoldDB" id="A0A1B1Z8L3"/>
<dbReference type="Proteomes" id="UP000077412">
    <property type="component" value="Chromosome"/>
</dbReference>
<dbReference type="STRING" id="255247.ABE41_017330"/>
<evidence type="ECO:0000313" key="4">
    <source>
        <dbReference type="EMBL" id="ANX13775.1"/>
    </source>
</evidence>
<sequence length="1168" mass="122229">MASKSYRKFMATGLSAAVVASVVAPVAGAASFDDVKPGSWYEGAVNYVTENGYMNGTNKGFEPMKPLTRAEAAGIFANRFDLYDTSLEADFSDVKSGAWYHNAVAAVDANDIMGSTGNDMFSPDRKITRGEMAALIVRAYGFEVEGVVEHTFTDIEGNMFENDIATLVAWGITNGKTDELFAPGDTVSRAEMAAFIQKADKALEEGQPMPLPTVESVKAVDATSVEVTLEGTYTQEEVDALIAAGYELTVVAGDDVHEVGKVTVKAAEAAASADTTTLVLSEISPELPAGVELSLAVNGEVVEGTEFEYEAPATPEVTSVSAINLKTVKVEFNTAVDADSAETLGNYSFASGSGLTVTDAVADGKSVWLTINDNDEHAAQQQSADLTINGVKADNGVVIAKTTKAVKFLDTVAPTVEEIEVAGPKTLKVKFSEILEVAPSFSLNDGTLAIVSSSFVAGTDTVTLTLGAQPADGAHKLTIKNGSDYAGFKVEEVTKEFTFGKDSTAPVATVKSASPNKIVLSFDEDITGISNANVNFFHTYKGVDAYKATKSLNGKELTLEFANPLPEGAFKLYLDYTDEKGTQIADLWGNKLAETTFSGSVTVDTTAPVVTKVEADGNTAIEVTYSEDVTGADVLSNYSLKDAAGKAVTLSGTITKSENTYSIPTPALNGGSYTLTVKNVKDKSIAQNKLVEYSTAVAVDDIVAPEISDVDDTTLGTQAQLLSTKKVKIVFSEVMDKDSIENKVNYLFANGALNSKVKVTAVDGNKAAILDFTDVESGAQMTPAGATIQVLRVKDAAGNPILAASTNVLVPAGATAPLFDEAVATGKNTVKLYFDELVTNAKADDFTVSINGTASAVNAISNEVVDGKSVITLTTAGDINTAVTSVTVSTTGTVDAKNAYNVPVVLTTEPVGDKFAPDAVSAAVIDADGDAEVDHVKVTFSEALYFASIQDSDFAVEGYEVKSVSDVTGSVVTLEVKELERADTIATPTVTISGEVEDLLRNKATDLEVDVDSAYDLTVFSKASDTPSGLLVADSTAEVGNAPLDMLTATATTAGLNIAGTMTQAQAETAQADMVQYVVIPTSAASVDLYKNGEYAWTAVEGTDTTWIDATNGYLKIATSFGTKTGSVWAKNPNNVINYTVVSKNADGEVIGTTNLQLNLSGITISAQ</sequence>
<dbReference type="OrthoDB" id="2079983at2"/>
<reference evidence="4 5" key="1">
    <citation type="submission" date="2016-08" db="EMBL/GenBank/DDBJ databases">
        <title>Complete genome sequence of Fictibacillus arsenicus G25-54, a strain with toxicity to nematodes and a potential arsenic-resistance activity.</title>
        <authorList>
            <person name="Zheng Z."/>
        </authorList>
    </citation>
    <scope>NUCLEOTIDE SEQUENCE [LARGE SCALE GENOMIC DNA]</scope>
    <source>
        <strain evidence="4 5">G25-54</strain>
    </source>
</reference>
<keyword evidence="1 2" id="KW-0732">Signal</keyword>
<dbReference type="Gene3D" id="2.60.40.1220">
    <property type="match status" value="5"/>
</dbReference>
<evidence type="ECO:0000259" key="3">
    <source>
        <dbReference type="PROSITE" id="PS51272"/>
    </source>
</evidence>
<feature type="domain" description="SLH" evidence="3">
    <location>
        <begin position="87"/>
        <end position="150"/>
    </location>
</feature>
<dbReference type="InterPro" id="IPR001119">
    <property type="entry name" value="SLH_dom"/>
</dbReference>
<name>A0A1B1Z8L3_9BACL</name>
<dbReference type="Pfam" id="PF00395">
    <property type="entry name" value="SLH"/>
    <property type="match status" value="3"/>
</dbReference>
<dbReference type="EMBL" id="CP016761">
    <property type="protein sequence ID" value="ANX13775.1"/>
    <property type="molecule type" value="Genomic_DNA"/>
</dbReference>
<evidence type="ECO:0000313" key="5">
    <source>
        <dbReference type="Proteomes" id="UP000077412"/>
    </source>
</evidence>
<feature type="chain" id="PRO_5008533339" description="SLH domain-containing protein" evidence="2">
    <location>
        <begin position="30"/>
        <end position="1168"/>
    </location>
</feature>
<feature type="signal peptide" evidence="2">
    <location>
        <begin position="1"/>
        <end position="29"/>
    </location>
</feature>
<evidence type="ECO:0000256" key="1">
    <source>
        <dbReference type="ARBA" id="ARBA00022729"/>
    </source>
</evidence>
<dbReference type="KEGG" id="far:ABE41_017330"/>